<name>A0A8S5MH26_9CAUD</name>
<accession>A0A8S5MH26</accession>
<evidence type="ECO:0000313" key="1">
    <source>
        <dbReference type="EMBL" id="DAD81500.1"/>
    </source>
</evidence>
<sequence>MKNYKNTLNEVVVIESSPETYFVYAIRNAIRISKCAYPTAKKVIFKREDVEVEISEMETESSLYEKFKEKQKNRVWSLMSANNGF</sequence>
<proteinExistence type="predicted"/>
<protein>
    <submittedName>
        <fullName evidence="1">Uncharacterized protein</fullName>
    </submittedName>
</protein>
<organism evidence="1">
    <name type="scientific">Podoviridae sp. ct1h53</name>
    <dbReference type="NCBI Taxonomy" id="2826536"/>
    <lineage>
        <taxon>Viruses</taxon>
        <taxon>Duplodnaviria</taxon>
        <taxon>Heunggongvirae</taxon>
        <taxon>Uroviricota</taxon>
        <taxon>Caudoviricetes</taxon>
    </lineage>
</organism>
<reference evidence="1" key="1">
    <citation type="journal article" date="2021" name="Proc. Natl. Acad. Sci. U.S.A.">
        <title>A Catalog of Tens of Thousands of Viruses from Human Metagenomes Reveals Hidden Associations with Chronic Diseases.</title>
        <authorList>
            <person name="Tisza M.J."/>
            <person name="Buck C.B."/>
        </authorList>
    </citation>
    <scope>NUCLEOTIDE SEQUENCE</scope>
    <source>
        <strain evidence="1">Ct1h53</strain>
    </source>
</reference>
<dbReference type="EMBL" id="BK014902">
    <property type="protein sequence ID" value="DAD81500.1"/>
    <property type="molecule type" value="Genomic_DNA"/>
</dbReference>